<reference evidence="6" key="2">
    <citation type="journal article" date="2023" name="MicrobiologyOpen">
        <title>Genomics of the tumorigenes clade of the family Rhizobiaceae and description of Rhizobium rhododendri sp. nov.</title>
        <authorList>
            <person name="Kuzmanovic N."/>
            <person name="diCenzo G.C."/>
            <person name="Bunk B."/>
            <person name="Sproeer C."/>
            <person name="Fruehling A."/>
            <person name="Neumann-Schaal M."/>
            <person name="Overmann J."/>
            <person name="Smalla K."/>
        </authorList>
    </citation>
    <scope>NUCLEOTIDE SEQUENCE [LARGE SCALE GENOMIC DNA]</scope>
    <source>
        <strain evidence="6">1078</strain>
        <plasmid evidence="6">pRt1078</plasmid>
    </source>
</reference>
<sequence length="146" mass="16377">MNHPARPATPKGLVELVAQIVACYVRKHVVPMTDVSNLITIVCCALDSCSVVAMSAPLVDQLKPAISVRKSVRRDRITCLECGGDFKSMKRHLTMYHSISPDDYREKWKLPADYPMIAPLYSEARSKIARELGLGQKRRRATLKEP</sequence>
<keyword evidence="2" id="KW-0805">Transcription regulation</keyword>
<evidence type="ECO:0000256" key="2">
    <source>
        <dbReference type="ARBA" id="ARBA00023015"/>
    </source>
</evidence>
<accession>A0AAF1K7W8</accession>
<name>A0AAF1K7W8_9HYPH</name>
<dbReference type="RefSeq" id="WP_111217024.1">
    <property type="nucleotide sequence ID" value="NZ_CP117256.1"/>
</dbReference>
<gene>
    <name evidence="5" type="ORF">PR017_21350</name>
</gene>
<organism evidence="5 6">
    <name type="scientific">Rhizobium tumorigenes</name>
    <dbReference type="NCBI Taxonomy" id="2041385"/>
    <lineage>
        <taxon>Bacteria</taxon>
        <taxon>Pseudomonadati</taxon>
        <taxon>Pseudomonadota</taxon>
        <taxon>Alphaproteobacteria</taxon>
        <taxon>Hyphomicrobiales</taxon>
        <taxon>Rhizobiaceae</taxon>
        <taxon>Rhizobium/Agrobacterium group</taxon>
        <taxon>Rhizobium</taxon>
    </lineage>
</organism>
<reference evidence="5 6" key="1">
    <citation type="journal article" date="2018" name="Sci. Rep.">
        <title>Rhizobium tumorigenes sp. nov., a novel plant tumorigenic bacterium isolated from cane gall tumors on thornless blackberry.</title>
        <authorList>
            <person name="Kuzmanovi N."/>
            <person name="Smalla K."/>
            <person name="Gronow S."/>
            <person name="PuBawska J."/>
        </authorList>
    </citation>
    <scope>NUCLEOTIDE SEQUENCE [LARGE SCALE GENOMIC DNA]</scope>
    <source>
        <strain evidence="5 6">1078</strain>
    </source>
</reference>
<dbReference type="Pfam" id="PF05443">
    <property type="entry name" value="ROS_MUCR"/>
    <property type="match status" value="1"/>
</dbReference>
<dbReference type="EMBL" id="CP117256">
    <property type="protein sequence ID" value="WFR97717.1"/>
    <property type="molecule type" value="Genomic_DNA"/>
</dbReference>
<comment type="similarity">
    <text evidence="1">Belongs to the ros/MucR family.</text>
</comment>
<geneLocation type="plasmid" evidence="5 6">
    <name>pRt1078</name>
</geneLocation>
<dbReference type="Proteomes" id="UP000249499">
    <property type="component" value="Plasmid pRt1078"/>
</dbReference>
<dbReference type="GO" id="GO:0003677">
    <property type="term" value="F:DNA binding"/>
    <property type="evidence" value="ECO:0007669"/>
    <property type="project" value="UniProtKB-KW"/>
</dbReference>
<dbReference type="Gene3D" id="1.10.10.1550">
    <property type="entry name" value="ROS/MUCR transcriptional regulator protein"/>
    <property type="match status" value="1"/>
</dbReference>
<evidence type="ECO:0000256" key="3">
    <source>
        <dbReference type="ARBA" id="ARBA00023125"/>
    </source>
</evidence>
<dbReference type="AlphaFoldDB" id="A0AAF1K7W8"/>
<evidence type="ECO:0000256" key="4">
    <source>
        <dbReference type="ARBA" id="ARBA00023163"/>
    </source>
</evidence>
<dbReference type="GO" id="GO:0008270">
    <property type="term" value="F:zinc ion binding"/>
    <property type="evidence" value="ECO:0007669"/>
    <property type="project" value="InterPro"/>
</dbReference>
<dbReference type="InterPro" id="IPR008807">
    <property type="entry name" value="ROS_MUCR"/>
</dbReference>
<dbReference type="KEGG" id="rtu:PR017_21350"/>
<proteinExistence type="inferred from homology"/>
<evidence type="ECO:0000256" key="1">
    <source>
        <dbReference type="ARBA" id="ARBA00007031"/>
    </source>
</evidence>
<keyword evidence="4" id="KW-0804">Transcription</keyword>
<evidence type="ECO:0000313" key="5">
    <source>
        <dbReference type="EMBL" id="WFR97717.1"/>
    </source>
</evidence>
<keyword evidence="5" id="KW-0614">Plasmid</keyword>
<keyword evidence="6" id="KW-1185">Reference proteome</keyword>
<evidence type="ECO:0000313" key="6">
    <source>
        <dbReference type="Proteomes" id="UP000249499"/>
    </source>
</evidence>
<protein>
    <submittedName>
        <fullName evidence="5">MucR family transcriptional regulator</fullName>
    </submittedName>
</protein>
<dbReference type="InterPro" id="IPR041920">
    <property type="entry name" value="ROS/MUCR_sf"/>
</dbReference>
<keyword evidence="3" id="KW-0238">DNA-binding</keyword>
<dbReference type="GO" id="GO:0006355">
    <property type="term" value="P:regulation of DNA-templated transcription"/>
    <property type="evidence" value="ECO:0007669"/>
    <property type="project" value="InterPro"/>
</dbReference>